<accession>A0A9Q9JJW6</accession>
<evidence type="ECO:0000313" key="4">
    <source>
        <dbReference type="Proteomes" id="UP001350972"/>
    </source>
</evidence>
<dbReference type="GeneID" id="93753087"/>
<reference evidence="1" key="1">
    <citation type="submission" date="2022-09" db="EMBL/GenBank/DDBJ databases">
        <title>Multidrug resistance Raoultella ornithinolytica Strain MQB_Silv_108.</title>
        <authorList>
            <person name="Quintela-Baluja M."/>
        </authorList>
    </citation>
    <scope>NUCLEOTIDE SEQUENCE</scope>
    <source>
        <strain evidence="1">MQB_Silv_108</strain>
    </source>
</reference>
<proteinExistence type="predicted"/>
<dbReference type="EMBL" id="CP145163">
    <property type="protein sequence ID" value="WWC13286.1"/>
    <property type="molecule type" value="Genomic_DNA"/>
</dbReference>
<evidence type="ECO:0000313" key="2">
    <source>
        <dbReference type="EMBL" id="WWC13286.1"/>
    </source>
</evidence>
<dbReference type="AlphaFoldDB" id="A0A9Q9JJW6"/>
<sequence length="186" mass="21956">MPVNERINVTSGTPINPGGVRLITMGEIALARSLYGYGLRYNQIWVHRESYLPFNLQPVDVAMSPNGEMWFREDTYSHDFSMEADVQKKHRFMHEMMHVWQAQHGMFVRTRGLFSRFADYSYSLDKADIRHYSLEQQASLVSDYWLLQTYGFRKYMYLPALRDYSPEEPDDSLLQRYRSVMKGFPA</sequence>
<name>A0A9Q9JJW6_RAOOR</name>
<keyword evidence="4" id="KW-1185">Reference proteome</keyword>
<dbReference type="RefSeq" id="WP_064356842.1">
    <property type="nucleotide sequence ID" value="NZ_CABGRC010000002.1"/>
</dbReference>
<organism evidence="1 3">
    <name type="scientific">Raoultella ornithinolytica</name>
    <name type="common">Klebsiella ornithinolytica</name>
    <dbReference type="NCBI Taxonomy" id="54291"/>
    <lineage>
        <taxon>Bacteria</taxon>
        <taxon>Pseudomonadati</taxon>
        <taxon>Pseudomonadota</taxon>
        <taxon>Gammaproteobacteria</taxon>
        <taxon>Enterobacterales</taxon>
        <taxon>Enterobacteriaceae</taxon>
        <taxon>Klebsiella/Raoultella group</taxon>
        <taxon>Raoultella</taxon>
    </lineage>
</organism>
<dbReference type="Proteomes" id="UP001350972">
    <property type="component" value="Chromosome"/>
</dbReference>
<evidence type="ECO:0000313" key="3">
    <source>
        <dbReference type="Proteomes" id="UP001064206"/>
    </source>
</evidence>
<dbReference type="EMBL" id="CP104450">
    <property type="protein sequence ID" value="UXE39817.1"/>
    <property type="molecule type" value="Genomic_DNA"/>
</dbReference>
<reference evidence="2 4" key="2">
    <citation type="submission" date="2024-02" db="EMBL/GenBank/DDBJ databases">
        <title>Tn5403 promotes plasmid rearrangements and degradation of the Klebsiella pneumoniae carbapenemase (KPC) transposon Tn4401.</title>
        <authorList>
            <person name="Sheppard A.E."/>
            <person name="Barry K.E."/>
            <person name="Parikh H.I."/>
            <person name="Vegesana K."/>
            <person name="Sebra R."/>
            <person name="George S."/>
            <person name="Sanderson N.D."/>
            <person name="Stoesser N."/>
            <person name="Eyre D.W."/>
            <person name="Crook D.W."/>
            <person name="Walker A.S."/>
            <person name="Mathers A.J."/>
        </authorList>
    </citation>
    <scope>NUCLEOTIDE SEQUENCE [LARGE SCALE GENOMIC DNA]</scope>
    <source>
        <strain evidence="2 4">CAV1921</strain>
    </source>
</reference>
<dbReference type="Proteomes" id="UP001064206">
    <property type="component" value="Chromosome"/>
</dbReference>
<gene>
    <name evidence="2" type="ORF">LM286_08200</name>
    <name evidence="1" type="ORF">N2J37_08780</name>
</gene>
<protein>
    <submittedName>
        <fullName evidence="1">Type IV secretion protein Rhs</fullName>
    </submittedName>
</protein>
<evidence type="ECO:0000313" key="1">
    <source>
        <dbReference type="EMBL" id="UXE39817.1"/>
    </source>
</evidence>